<dbReference type="PANTHER" id="PTHR11941">
    <property type="entry name" value="ENOYL-COA HYDRATASE-RELATED"/>
    <property type="match status" value="1"/>
</dbReference>
<comment type="caution">
    <text evidence="1">The sequence shown here is derived from an EMBL/GenBank/DDBJ whole genome shotgun (WGS) entry which is preliminary data.</text>
</comment>
<dbReference type="InterPro" id="IPR001753">
    <property type="entry name" value="Enoyl-CoA_hydra/iso"/>
</dbReference>
<dbReference type="PANTHER" id="PTHR11941:SF54">
    <property type="entry name" value="ENOYL-COA HYDRATASE, MITOCHONDRIAL"/>
    <property type="match status" value="1"/>
</dbReference>
<dbReference type="EMBL" id="RBII01000001">
    <property type="protein sequence ID" value="RKQ71834.1"/>
    <property type="molecule type" value="Genomic_DNA"/>
</dbReference>
<keyword evidence="2" id="KW-1185">Reference proteome</keyword>
<dbReference type="AlphaFoldDB" id="A0A420WLD5"/>
<sequence length="233" mass="25420">MTDLVTYTLNGNVATIAMDDGKANVLSTQMITELNEAFDKAEADDAIVVLTGREGMFSGGFNLKEMQAGPKEAMILTSKGSKLARRIMAFPKPVIALSTGHSIAMGAFLLLACDYRMIADGDYKVGLNETLIGMTMHNFGIEIARYRLAKNYFNRCVINAEIFNPKGAVHAGFIDRIVPAEQMPMAGAMAGQMFGQLNMTAFKGTKLRSRKAVFQILDQAIEDDLDPEKIHAV</sequence>
<dbReference type="Pfam" id="PF00378">
    <property type="entry name" value="ECH_1"/>
    <property type="match status" value="1"/>
</dbReference>
<dbReference type="GO" id="GO:0003824">
    <property type="term" value="F:catalytic activity"/>
    <property type="evidence" value="ECO:0007669"/>
    <property type="project" value="UniProtKB-ARBA"/>
</dbReference>
<evidence type="ECO:0000313" key="2">
    <source>
        <dbReference type="Proteomes" id="UP000282211"/>
    </source>
</evidence>
<dbReference type="CDD" id="cd06558">
    <property type="entry name" value="crotonase-like"/>
    <property type="match status" value="1"/>
</dbReference>
<gene>
    <name evidence="1" type="ORF">DES40_1165</name>
</gene>
<dbReference type="NCBIfam" id="NF004858">
    <property type="entry name" value="PRK06213.1"/>
    <property type="match status" value="1"/>
</dbReference>
<dbReference type="SUPFAM" id="SSF52096">
    <property type="entry name" value="ClpP/crotonase"/>
    <property type="match status" value="1"/>
</dbReference>
<reference evidence="1 2" key="1">
    <citation type="submission" date="2018-10" db="EMBL/GenBank/DDBJ databases">
        <title>Genomic Encyclopedia of Type Strains, Phase IV (KMG-IV): sequencing the most valuable type-strain genomes for metagenomic binning, comparative biology and taxonomic classification.</title>
        <authorList>
            <person name="Goeker M."/>
        </authorList>
    </citation>
    <scope>NUCLEOTIDE SEQUENCE [LARGE SCALE GENOMIC DNA]</scope>
    <source>
        <strain evidence="1 2">DSM 22008</strain>
    </source>
</reference>
<dbReference type="Proteomes" id="UP000282211">
    <property type="component" value="Unassembled WGS sequence"/>
</dbReference>
<dbReference type="GO" id="GO:0006635">
    <property type="term" value="P:fatty acid beta-oxidation"/>
    <property type="evidence" value="ECO:0007669"/>
    <property type="project" value="TreeGrafter"/>
</dbReference>
<dbReference type="InterPro" id="IPR029045">
    <property type="entry name" value="ClpP/crotonase-like_dom_sf"/>
</dbReference>
<organism evidence="1 2">
    <name type="scientific">Litorimonas taeanensis</name>
    <dbReference type="NCBI Taxonomy" id="568099"/>
    <lineage>
        <taxon>Bacteria</taxon>
        <taxon>Pseudomonadati</taxon>
        <taxon>Pseudomonadota</taxon>
        <taxon>Alphaproteobacteria</taxon>
        <taxon>Maricaulales</taxon>
        <taxon>Robiginitomaculaceae</taxon>
    </lineage>
</organism>
<accession>A0A420WLD5</accession>
<proteinExistence type="predicted"/>
<dbReference type="OrthoDB" id="8640486at2"/>
<dbReference type="Gene3D" id="3.90.226.10">
    <property type="entry name" value="2-enoyl-CoA Hydratase, Chain A, domain 1"/>
    <property type="match status" value="1"/>
</dbReference>
<dbReference type="InParanoid" id="A0A420WLD5"/>
<evidence type="ECO:0000313" key="1">
    <source>
        <dbReference type="EMBL" id="RKQ71834.1"/>
    </source>
</evidence>
<dbReference type="RefSeq" id="WP_121099570.1">
    <property type="nucleotide sequence ID" value="NZ_RBII01000001.1"/>
</dbReference>
<protein>
    <submittedName>
        <fullName evidence="1">Enoyl-CoA hydratase</fullName>
    </submittedName>
</protein>
<name>A0A420WLD5_9PROT</name>